<comment type="caution">
    <text evidence="6">The sequence shown here is derived from an EMBL/GenBank/DDBJ whole genome shotgun (WGS) entry which is preliminary data.</text>
</comment>
<sequence>MSPGVDRGGNATPDRAVAVAGMACRLPGAPDPDALWRLVQSGDSAIQPVPPSRWDADALYDGRPGTTGRLCSRTGGFVDDLDRFDAEFFGITPREAERMDPQQRIVLEVAWEALEDAALLPGDLGGSRTGVFIGVGGGDFGRMLLDDPAEVDIYSLIGGGTSLIANRLSVALDLRGPSLVLDTACSGSLVAVHQAMRSLRDGECDLAIAGGVNLCLTPEPSIANSHAGLLSPTGGSRVFDQAADGFARGEGCALVVLRRDDGAGPAHARLLGSALTASGRGNGLGAPNGAAQEDVIRRALRDAGVAPADVGFVETHATGTPIGDAVETGALSRVFTDPRPAPCRLGSIKAAVGHLEAASGVASLIKTVLVLRHGLVPPVRVKELNSQIWLGDGVQIPTEPCTWAEKGRIAGVDSFGYGGTNVHLVVGEPARRPEGSGPEGPEVLVLSARSEGSLAELSRRYADFLRERTDLRLADIAHTTRTARAHHPYRIAAVGADHAEMADDLTRATGAIAGKAPTVAFEFTDDEPDAGWLRRLCDELPALREIVDGLEGAIDTPGFRPQYALATLLTEWGVHPDLVIGHGSGELAAACVAGALNPYDPVDDTAVTDAEATGLPLRLGTRLLPEDHSECEITVRFCADFAGDTRPRLLRLLGDLYTFGVELDWAVFDAFDDRDLVHLPPTPFEHGARWPVTLPMPADRAAPTARTPHTTPPPPPTRTRGARSAHPLLGRRS</sequence>
<dbReference type="SUPFAM" id="SSF52151">
    <property type="entry name" value="FabD/lysophospholipase-like"/>
    <property type="match status" value="1"/>
</dbReference>
<keyword evidence="7" id="KW-1185">Reference proteome</keyword>
<keyword evidence="3" id="KW-0808">Transferase</keyword>
<name>A0ABP5F8D6_9ACTN</name>
<dbReference type="InterPro" id="IPR020841">
    <property type="entry name" value="PKS_Beta-ketoAc_synthase_dom"/>
</dbReference>
<dbReference type="Proteomes" id="UP001501585">
    <property type="component" value="Unassembled WGS sequence"/>
</dbReference>
<organism evidence="6 7">
    <name type="scientific">Nocardiopsis rhodophaea</name>
    <dbReference type="NCBI Taxonomy" id="280238"/>
    <lineage>
        <taxon>Bacteria</taxon>
        <taxon>Bacillati</taxon>
        <taxon>Actinomycetota</taxon>
        <taxon>Actinomycetes</taxon>
        <taxon>Streptosporangiales</taxon>
        <taxon>Nocardiopsidaceae</taxon>
        <taxon>Nocardiopsis</taxon>
    </lineage>
</organism>
<dbReference type="InterPro" id="IPR001227">
    <property type="entry name" value="Ac_transferase_dom_sf"/>
</dbReference>
<feature type="domain" description="Ketosynthase family 3 (KS3)" evidence="5">
    <location>
        <begin position="14"/>
        <end position="428"/>
    </location>
</feature>
<dbReference type="Gene3D" id="3.30.70.3290">
    <property type="match status" value="1"/>
</dbReference>
<keyword evidence="2" id="KW-0597">Phosphoprotein</keyword>
<dbReference type="PROSITE" id="PS52004">
    <property type="entry name" value="KS3_2"/>
    <property type="match status" value="1"/>
</dbReference>
<dbReference type="SMART" id="SM00827">
    <property type="entry name" value="PKS_AT"/>
    <property type="match status" value="1"/>
</dbReference>
<dbReference type="InterPro" id="IPR016035">
    <property type="entry name" value="Acyl_Trfase/lysoPLipase"/>
</dbReference>
<dbReference type="InterPro" id="IPR014043">
    <property type="entry name" value="Acyl_transferase_dom"/>
</dbReference>
<dbReference type="InterPro" id="IPR014031">
    <property type="entry name" value="Ketoacyl_synth_C"/>
</dbReference>
<dbReference type="PANTHER" id="PTHR43775">
    <property type="entry name" value="FATTY ACID SYNTHASE"/>
    <property type="match status" value="1"/>
</dbReference>
<dbReference type="Gene3D" id="3.40.47.10">
    <property type="match status" value="1"/>
</dbReference>
<evidence type="ECO:0000313" key="7">
    <source>
        <dbReference type="Proteomes" id="UP001501585"/>
    </source>
</evidence>
<feature type="compositionally biased region" description="Low complexity" evidence="4">
    <location>
        <begin position="698"/>
        <end position="709"/>
    </location>
</feature>
<dbReference type="Gene3D" id="3.40.366.10">
    <property type="entry name" value="Malonyl-Coenzyme A Acyl Carrier Protein, domain 2"/>
    <property type="match status" value="2"/>
</dbReference>
<comment type="similarity">
    <text evidence="3">Belongs to the thiolase-like superfamily. Beta-ketoacyl-ACP synthases family.</text>
</comment>
<feature type="region of interest" description="Disordered" evidence="4">
    <location>
        <begin position="698"/>
        <end position="733"/>
    </location>
</feature>
<dbReference type="InterPro" id="IPR014030">
    <property type="entry name" value="Ketoacyl_synth_N"/>
</dbReference>
<evidence type="ECO:0000256" key="3">
    <source>
        <dbReference type="RuleBase" id="RU003694"/>
    </source>
</evidence>
<dbReference type="SMART" id="SM00825">
    <property type="entry name" value="PKS_KS"/>
    <property type="match status" value="1"/>
</dbReference>
<protein>
    <recommendedName>
        <fullName evidence="5">Ketosynthase family 3 (KS3) domain-containing protein</fullName>
    </recommendedName>
</protein>
<dbReference type="Pfam" id="PF00109">
    <property type="entry name" value="ketoacyl-synt"/>
    <property type="match status" value="1"/>
</dbReference>
<keyword evidence="1" id="KW-0596">Phosphopantetheine</keyword>
<evidence type="ECO:0000256" key="2">
    <source>
        <dbReference type="ARBA" id="ARBA00022553"/>
    </source>
</evidence>
<dbReference type="RefSeq" id="WP_344165724.1">
    <property type="nucleotide sequence ID" value="NZ_BAAAPC010000037.1"/>
</dbReference>
<dbReference type="SUPFAM" id="SSF53901">
    <property type="entry name" value="Thiolase-like"/>
    <property type="match status" value="1"/>
</dbReference>
<evidence type="ECO:0000256" key="1">
    <source>
        <dbReference type="ARBA" id="ARBA00022450"/>
    </source>
</evidence>
<reference evidence="7" key="1">
    <citation type="journal article" date="2019" name="Int. J. Syst. Evol. Microbiol.">
        <title>The Global Catalogue of Microorganisms (GCM) 10K type strain sequencing project: providing services to taxonomists for standard genome sequencing and annotation.</title>
        <authorList>
            <consortium name="The Broad Institute Genomics Platform"/>
            <consortium name="The Broad Institute Genome Sequencing Center for Infectious Disease"/>
            <person name="Wu L."/>
            <person name="Ma J."/>
        </authorList>
    </citation>
    <scope>NUCLEOTIDE SEQUENCE [LARGE SCALE GENOMIC DNA]</scope>
    <source>
        <strain evidence="7">JCM 15313</strain>
    </source>
</reference>
<dbReference type="EMBL" id="BAAAPC010000037">
    <property type="protein sequence ID" value="GAA2017319.1"/>
    <property type="molecule type" value="Genomic_DNA"/>
</dbReference>
<dbReference type="Pfam" id="PF02801">
    <property type="entry name" value="Ketoacyl-synt_C"/>
    <property type="match status" value="1"/>
</dbReference>
<evidence type="ECO:0000256" key="4">
    <source>
        <dbReference type="SAM" id="MobiDB-lite"/>
    </source>
</evidence>
<dbReference type="InterPro" id="IPR016039">
    <property type="entry name" value="Thiolase-like"/>
</dbReference>
<evidence type="ECO:0000313" key="6">
    <source>
        <dbReference type="EMBL" id="GAA2017319.1"/>
    </source>
</evidence>
<proteinExistence type="inferred from homology"/>
<dbReference type="Pfam" id="PF22621">
    <property type="entry name" value="CurL-like_PKS_C"/>
    <property type="match status" value="1"/>
</dbReference>
<dbReference type="CDD" id="cd00833">
    <property type="entry name" value="PKS"/>
    <property type="match status" value="1"/>
</dbReference>
<dbReference type="InterPro" id="IPR050091">
    <property type="entry name" value="PKS_NRPS_Biosynth_Enz"/>
</dbReference>
<accession>A0ABP5F8D6</accession>
<evidence type="ECO:0000259" key="5">
    <source>
        <dbReference type="PROSITE" id="PS52004"/>
    </source>
</evidence>
<dbReference type="PANTHER" id="PTHR43775:SF37">
    <property type="entry name" value="SI:DKEY-61P9.11"/>
    <property type="match status" value="1"/>
</dbReference>
<gene>
    <name evidence="6" type="ORF">GCM10009799_51680</name>
</gene>